<evidence type="ECO:0000313" key="3">
    <source>
        <dbReference type="EMBL" id="MDT0630447.1"/>
    </source>
</evidence>
<feature type="compositionally biased region" description="Low complexity" evidence="1">
    <location>
        <begin position="19"/>
        <end position="42"/>
    </location>
</feature>
<gene>
    <name evidence="3" type="ORF">RM540_01695</name>
</gene>
<comment type="caution">
    <text evidence="3">The sequence shown here is derived from an EMBL/GenBank/DDBJ whole genome shotgun (WGS) entry which is preliminary data.</text>
</comment>
<feature type="chain" id="PRO_5046943922" description="Lipoprotein" evidence="2">
    <location>
        <begin position="18"/>
        <end position="176"/>
    </location>
</feature>
<dbReference type="PROSITE" id="PS51257">
    <property type="entry name" value="PROKAR_LIPOPROTEIN"/>
    <property type="match status" value="1"/>
</dbReference>
<feature type="signal peptide" evidence="2">
    <location>
        <begin position="1"/>
        <end position="17"/>
    </location>
</feature>
<keyword evidence="4" id="KW-1185">Reference proteome</keyword>
<dbReference type="Proteomes" id="UP001267426">
    <property type="component" value="Unassembled WGS sequence"/>
</dbReference>
<sequence length="176" mass="18245">MRLALLSALALLAAACAPEPSDVTPDPSADAAPPPADAAFTDAPPPGTEQLVITSTDGVLTLGLTDRVVFFHLSDAQRAEIEKDLAAELETERSGVGGFIAETLTDAVGGVLDRAVQLPVDEVRVVHDGDGRLDIESLDGEGSGTFHTGDDGGPPAFDPADAERFVEAFERVRAGR</sequence>
<evidence type="ECO:0000256" key="1">
    <source>
        <dbReference type="SAM" id="MobiDB-lite"/>
    </source>
</evidence>
<protein>
    <recommendedName>
        <fullName evidence="5">Lipoprotein</fullName>
    </recommendedName>
</protein>
<evidence type="ECO:0000313" key="4">
    <source>
        <dbReference type="Proteomes" id="UP001267426"/>
    </source>
</evidence>
<name>A0ABU3BMC4_9BACT</name>
<reference evidence="3 4" key="1">
    <citation type="submission" date="2023-09" db="EMBL/GenBank/DDBJ databases">
        <authorList>
            <person name="Rey-Velasco X."/>
        </authorList>
    </citation>
    <scope>NUCLEOTIDE SEQUENCE [LARGE SCALE GENOMIC DNA]</scope>
    <source>
        <strain evidence="3 4">F394</strain>
    </source>
</reference>
<feature type="region of interest" description="Disordered" evidence="1">
    <location>
        <begin position="19"/>
        <end position="45"/>
    </location>
</feature>
<evidence type="ECO:0000256" key="2">
    <source>
        <dbReference type="SAM" id="SignalP"/>
    </source>
</evidence>
<organism evidence="3 4">
    <name type="scientific">Rubrivirga litoralis</name>
    <dbReference type="NCBI Taxonomy" id="3075598"/>
    <lineage>
        <taxon>Bacteria</taxon>
        <taxon>Pseudomonadati</taxon>
        <taxon>Rhodothermota</taxon>
        <taxon>Rhodothermia</taxon>
        <taxon>Rhodothermales</taxon>
        <taxon>Rubricoccaceae</taxon>
        <taxon>Rubrivirga</taxon>
    </lineage>
</organism>
<dbReference type="EMBL" id="JAVRHT010000002">
    <property type="protein sequence ID" value="MDT0630447.1"/>
    <property type="molecule type" value="Genomic_DNA"/>
</dbReference>
<feature type="region of interest" description="Disordered" evidence="1">
    <location>
        <begin position="136"/>
        <end position="159"/>
    </location>
</feature>
<evidence type="ECO:0008006" key="5">
    <source>
        <dbReference type="Google" id="ProtNLM"/>
    </source>
</evidence>
<keyword evidence="2" id="KW-0732">Signal</keyword>
<accession>A0ABU3BMC4</accession>
<proteinExistence type="predicted"/>
<dbReference type="RefSeq" id="WP_311661551.1">
    <property type="nucleotide sequence ID" value="NZ_JAVRHT010000002.1"/>
</dbReference>